<organism evidence="1 2">
    <name type="scientific">Paenibacillus macerans</name>
    <name type="common">Bacillus macerans</name>
    <dbReference type="NCBI Taxonomy" id="44252"/>
    <lineage>
        <taxon>Bacteria</taxon>
        <taxon>Bacillati</taxon>
        <taxon>Bacillota</taxon>
        <taxon>Bacilli</taxon>
        <taxon>Bacillales</taxon>
        <taxon>Paenibacillaceae</taxon>
        <taxon>Paenibacillus</taxon>
    </lineage>
</organism>
<protein>
    <submittedName>
        <fullName evidence="1">Uncharacterized protein</fullName>
    </submittedName>
</protein>
<reference evidence="1 2" key="1">
    <citation type="submission" date="2014-04" db="EMBL/GenBank/DDBJ databases">
        <authorList>
            <person name="Bishop-Lilly K.A."/>
            <person name="Broomall S.M."/>
            <person name="Chain P.S."/>
            <person name="Chertkov O."/>
            <person name="Coyne S.R."/>
            <person name="Daligault H.E."/>
            <person name="Davenport K.W."/>
            <person name="Erkkila T."/>
            <person name="Frey K.G."/>
            <person name="Gibbons H.S."/>
            <person name="Gu W."/>
            <person name="Jaissle J."/>
            <person name="Johnson S.L."/>
            <person name="Koroleva G.I."/>
            <person name="Ladner J.T."/>
            <person name="Lo C.-C."/>
            <person name="Minogue T.D."/>
            <person name="Munk C."/>
            <person name="Palacios G.F."/>
            <person name="Redden C.L."/>
            <person name="Rosenzweig C.N."/>
            <person name="Scholz M.B."/>
            <person name="Teshima H."/>
            <person name="Xu Y."/>
        </authorList>
    </citation>
    <scope>NUCLEOTIDE SEQUENCE [LARGE SCALE GENOMIC DNA]</scope>
    <source>
        <strain evidence="1 2">8244</strain>
    </source>
</reference>
<gene>
    <name evidence="1" type="ORF">DJ90_2047</name>
</gene>
<name>A0A090ZPL0_PAEMA</name>
<accession>A0A090ZPL0</accession>
<dbReference type="AlphaFoldDB" id="A0A090ZPL0"/>
<evidence type="ECO:0000313" key="1">
    <source>
        <dbReference type="EMBL" id="KFN12195.1"/>
    </source>
</evidence>
<comment type="caution">
    <text evidence="1">The sequence shown here is derived from an EMBL/GenBank/DDBJ whole genome shotgun (WGS) entry which is preliminary data.</text>
</comment>
<dbReference type="Proteomes" id="UP000029278">
    <property type="component" value="Unassembled WGS sequence"/>
</dbReference>
<sequence>MHYFLLEQDERSKPLLVIGGQRDSDSGSGNGGQEYNSLYVREEAEVEFIDYVEGPRRLVSNRMKQLLELYEFGLGWTSVILTAKEAKRQELYWFLEPKERDVLSKKSKRDQFGRVTALVLDGNRLRRERLFCAEGHVVVHLDVAESLLRRAYTGLRLIPVEVDGGLDILRNQKGAK</sequence>
<proteinExistence type="predicted"/>
<dbReference type="EMBL" id="JMQA01000001">
    <property type="protein sequence ID" value="KFN12195.1"/>
    <property type="molecule type" value="Genomic_DNA"/>
</dbReference>
<keyword evidence="2" id="KW-1185">Reference proteome</keyword>
<dbReference type="GeneID" id="77008288"/>
<dbReference type="STRING" id="44252.DJ90_2047"/>
<dbReference type="RefSeq" id="WP_051985575.1">
    <property type="nucleotide sequence ID" value="NZ_JAKOBR010000033.1"/>
</dbReference>
<dbReference type="HOGENOM" id="CLU_126447_1_0_9"/>
<evidence type="ECO:0000313" key="2">
    <source>
        <dbReference type="Proteomes" id="UP000029278"/>
    </source>
</evidence>
<dbReference type="PATRIC" id="fig|44252.3.peg.246"/>
<dbReference type="OrthoDB" id="2086300at2"/>